<sequence length="101" mass="11626">MVQDDYKELDMLEYGIDDDALNMFLPFYIIDIVKCEEMDIVTVLIGADNPQDLLTDDVREFAKNKAEFKLNAASNLINESDVIVNGQNELPFKLFTFQKNK</sequence>
<dbReference type="AlphaFoldDB" id="A0A7V9Z8X8"/>
<dbReference type="EMBL" id="JACDUT010000010">
    <property type="protein sequence ID" value="MBA2876242.1"/>
    <property type="molecule type" value="Genomic_DNA"/>
</dbReference>
<evidence type="ECO:0000313" key="2">
    <source>
        <dbReference type="Proteomes" id="UP000523087"/>
    </source>
</evidence>
<organism evidence="1 2">
    <name type="scientific">Thermaerobacillus caldiproteolyticus</name>
    <dbReference type="NCBI Taxonomy" id="247480"/>
    <lineage>
        <taxon>Bacteria</taxon>
        <taxon>Bacillati</taxon>
        <taxon>Bacillota</taxon>
        <taxon>Bacilli</taxon>
        <taxon>Bacillales</taxon>
        <taxon>Anoxybacillaceae</taxon>
        <taxon>Thermaerobacillus</taxon>
    </lineage>
</organism>
<accession>A0A7V9Z8X8</accession>
<keyword evidence="2" id="KW-1185">Reference proteome</keyword>
<gene>
    <name evidence="1" type="ORF">HNR31_003037</name>
</gene>
<dbReference type="Proteomes" id="UP000523087">
    <property type="component" value="Unassembled WGS sequence"/>
</dbReference>
<proteinExistence type="predicted"/>
<protein>
    <submittedName>
        <fullName evidence="1">Uncharacterized protein</fullName>
    </submittedName>
</protein>
<dbReference type="RefSeq" id="WP_181556969.1">
    <property type="nucleotide sequence ID" value="NZ_JACDUT010000010.1"/>
</dbReference>
<name>A0A7V9Z8X8_9BACL</name>
<comment type="caution">
    <text evidence="1">The sequence shown here is derived from an EMBL/GenBank/DDBJ whole genome shotgun (WGS) entry which is preliminary data.</text>
</comment>
<evidence type="ECO:0000313" key="1">
    <source>
        <dbReference type="EMBL" id="MBA2876242.1"/>
    </source>
</evidence>
<reference evidence="1 2" key="1">
    <citation type="submission" date="2020-07" db="EMBL/GenBank/DDBJ databases">
        <title>Genomic Encyclopedia of Type Strains, Phase IV (KMG-IV): sequencing the most valuable type-strain genomes for metagenomic binning, comparative biology and taxonomic classification.</title>
        <authorList>
            <person name="Goeker M."/>
        </authorList>
    </citation>
    <scope>NUCLEOTIDE SEQUENCE [LARGE SCALE GENOMIC DNA]</scope>
    <source>
        <strain evidence="1 2">DSM 15730</strain>
    </source>
</reference>